<feature type="transmembrane region" description="Helical" evidence="2">
    <location>
        <begin position="232"/>
        <end position="251"/>
    </location>
</feature>
<dbReference type="Proteomes" id="UP001208570">
    <property type="component" value="Unassembled WGS sequence"/>
</dbReference>
<keyword evidence="2" id="KW-1133">Transmembrane helix</keyword>
<feature type="compositionally biased region" description="Basic residues" evidence="1">
    <location>
        <begin position="343"/>
        <end position="361"/>
    </location>
</feature>
<accession>A0AAD9IUR2</accession>
<proteinExistence type="predicted"/>
<evidence type="ECO:0000256" key="2">
    <source>
        <dbReference type="SAM" id="Phobius"/>
    </source>
</evidence>
<feature type="compositionally biased region" description="Basic residues" evidence="1">
    <location>
        <begin position="119"/>
        <end position="129"/>
    </location>
</feature>
<gene>
    <name evidence="3" type="ORF">LSH36_1136g01044</name>
</gene>
<protein>
    <recommendedName>
        <fullName evidence="5">MARVEL domain-containing protein</fullName>
    </recommendedName>
</protein>
<feature type="compositionally biased region" description="Basic residues" evidence="1">
    <location>
        <begin position="304"/>
        <end position="314"/>
    </location>
</feature>
<evidence type="ECO:0000313" key="4">
    <source>
        <dbReference type="Proteomes" id="UP001208570"/>
    </source>
</evidence>
<feature type="region of interest" description="Disordered" evidence="1">
    <location>
        <begin position="118"/>
        <end position="182"/>
    </location>
</feature>
<keyword evidence="2" id="KW-0812">Transmembrane</keyword>
<sequence length="361" mass="39709">MCDNDIDETDGDGDSDGDDVKRINVKFRHIIIDVDIDRSDISADCDDTTDVDDVFDGRREGDVDDGEDSRISYLREVDLVVEGTSRVHHLHGDDDDDCTDIGDPGDPHTDIMGISRYGSTRRHDAHNRPCRPGLLGGRRRKPRKGRKGRTKKAKVKGRPHSPAVHSPAGSPRPGKGKVVSKKNTPIATQQRCDPGYIRGYHGFIKFAEIFCIVAACISAACSTCKKGSHMKAFSVTSCVMLFISTLAVYIVMLLRSPEKCPFKCYCLLQTFAGFATCLYLADAIISLKLFADYKKTIAHDPRVTGRRTGRRGRKRADPGGLGGSLGDKPPGFGIMETLDPVPPKRRGRRSHSSPRGRSGRR</sequence>
<dbReference type="AlphaFoldDB" id="A0AAD9IUR2"/>
<name>A0AAD9IUR2_9ANNE</name>
<evidence type="ECO:0008006" key="5">
    <source>
        <dbReference type="Google" id="ProtNLM"/>
    </source>
</evidence>
<organism evidence="3 4">
    <name type="scientific">Paralvinella palmiformis</name>
    <dbReference type="NCBI Taxonomy" id="53620"/>
    <lineage>
        <taxon>Eukaryota</taxon>
        <taxon>Metazoa</taxon>
        <taxon>Spiralia</taxon>
        <taxon>Lophotrochozoa</taxon>
        <taxon>Annelida</taxon>
        <taxon>Polychaeta</taxon>
        <taxon>Sedentaria</taxon>
        <taxon>Canalipalpata</taxon>
        <taxon>Terebellida</taxon>
        <taxon>Terebelliformia</taxon>
        <taxon>Alvinellidae</taxon>
        <taxon>Paralvinella</taxon>
    </lineage>
</organism>
<reference evidence="3" key="1">
    <citation type="journal article" date="2023" name="Mol. Biol. Evol.">
        <title>Third-Generation Sequencing Reveals the Adaptive Role of the Epigenome in Three Deep-Sea Polychaetes.</title>
        <authorList>
            <person name="Perez M."/>
            <person name="Aroh O."/>
            <person name="Sun Y."/>
            <person name="Lan Y."/>
            <person name="Juniper S.K."/>
            <person name="Young C.R."/>
            <person name="Angers B."/>
            <person name="Qian P.Y."/>
        </authorList>
    </citation>
    <scope>NUCLEOTIDE SEQUENCE</scope>
    <source>
        <strain evidence="3">P08H-3</strain>
    </source>
</reference>
<feature type="compositionally biased region" description="Basic residues" evidence="1">
    <location>
        <begin position="137"/>
        <end position="159"/>
    </location>
</feature>
<comment type="caution">
    <text evidence="3">The sequence shown here is derived from an EMBL/GenBank/DDBJ whole genome shotgun (WGS) entry which is preliminary data.</text>
</comment>
<keyword evidence="4" id="KW-1185">Reference proteome</keyword>
<evidence type="ECO:0000313" key="3">
    <source>
        <dbReference type="EMBL" id="KAK2141239.1"/>
    </source>
</evidence>
<feature type="transmembrane region" description="Helical" evidence="2">
    <location>
        <begin position="271"/>
        <end position="291"/>
    </location>
</feature>
<evidence type="ECO:0000256" key="1">
    <source>
        <dbReference type="SAM" id="MobiDB-lite"/>
    </source>
</evidence>
<dbReference type="EMBL" id="JAODUP010001136">
    <property type="protein sequence ID" value="KAK2141239.1"/>
    <property type="molecule type" value="Genomic_DNA"/>
</dbReference>
<keyword evidence="2" id="KW-0472">Membrane</keyword>
<feature type="region of interest" description="Disordered" evidence="1">
    <location>
        <begin position="302"/>
        <end position="361"/>
    </location>
</feature>